<dbReference type="Proteomes" id="UP000321938">
    <property type="component" value="Unassembled WGS sequence"/>
</dbReference>
<keyword evidence="1" id="KW-0732">Signal</keyword>
<dbReference type="InterPro" id="IPR023346">
    <property type="entry name" value="Lysozyme-like_dom_sf"/>
</dbReference>
<dbReference type="RefSeq" id="WP_028871867.1">
    <property type="nucleotide sequence ID" value="NZ_VOSB01000012.1"/>
</dbReference>
<dbReference type="OrthoDB" id="1143238at2"/>
<protein>
    <submittedName>
        <fullName evidence="2">Peptidoglycan-binding protein LysM</fullName>
    </submittedName>
</protein>
<reference evidence="2 3" key="1">
    <citation type="submission" date="2019-08" db="EMBL/GenBank/DDBJ databases">
        <title>Genome of Psychroserpens burtonensis ACAM 167.</title>
        <authorList>
            <person name="Bowman J.P."/>
        </authorList>
    </citation>
    <scope>NUCLEOTIDE SEQUENCE [LARGE SCALE GENOMIC DNA]</scope>
    <source>
        <strain evidence="2 3">ACAM 167</strain>
    </source>
</reference>
<comment type="caution">
    <text evidence="2">The sequence shown here is derived from an EMBL/GenBank/DDBJ whole genome shotgun (WGS) entry which is preliminary data.</text>
</comment>
<dbReference type="AlphaFoldDB" id="A0A5C7BB19"/>
<evidence type="ECO:0000313" key="2">
    <source>
        <dbReference type="EMBL" id="TXE17423.1"/>
    </source>
</evidence>
<name>A0A5C7BB19_9FLAO</name>
<evidence type="ECO:0000256" key="1">
    <source>
        <dbReference type="SAM" id="SignalP"/>
    </source>
</evidence>
<feature type="chain" id="PRO_5023150235" evidence="1">
    <location>
        <begin position="23"/>
        <end position="224"/>
    </location>
</feature>
<dbReference type="STRING" id="1123037.GCA_000425305_01928"/>
<gene>
    <name evidence="2" type="ORF">ES692_09095</name>
</gene>
<feature type="signal peptide" evidence="1">
    <location>
        <begin position="1"/>
        <end position="22"/>
    </location>
</feature>
<organism evidence="2 3">
    <name type="scientific">Psychroserpens burtonensis</name>
    <dbReference type="NCBI Taxonomy" id="49278"/>
    <lineage>
        <taxon>Bacteria</taxon>
        <taxon>Pseudomonadati</taxon>
        <taxon>Bacteroidota</taxon>
        <taxon>Flavobacteriia</taxon>
        <taxon>Flavobacteriales</taxon>
        <taxon>Flavobacteriaceae</taxon>
        <taxon>Psychroserpens</taxon>
    </lineage>
</organism>
<proteinExistence type="predicted"/>
<dbReference type="EMBL" id="VOSB01000012">
    <property type="protein sequence ID" value="TXE17423.1"/>
    <property type="molecule type" value="Genomic_DNA"/>
</dbReference>
<sequence>MIKKVSNYFVISLAICATLSMALKPQESLNFDDYSTEGIELNYDMAHLDEAHNFEQTQLSNPFQSSPVYFPNLGKSYVGFKEALAFKESRGNYFTVNTLGYLGKYQFGAETLKLIGIYNPTKFLYNPKLQEKAFLANAERNKWILRKDIKRFEGKKISGIEITESGILAAAHLAGPGSVKKFLRSYGIKNVSDAYGSSVRYYMKKFSGYDTSFIEADKRAKAIL</sequence>
<dbReference type="SUPFAM" id="SSF53955">
    <property type="entry name" value="Lysozyme-like"/>
    <property type="match status" value="1"/>
</dbReference>
<accession>A0A5C7BB19</accession>
<evidence type="ECO:0000313" key="3">
    <source>
        <dbReference type="Proteomes" id="UP000321938"/>
    </source>
</evidence>
<keyword evidence="3" id="KW-1185">Reference proteome</keyword>